<dbReference type="InterPro" id="IPR001279">
    <property type="entry name" value="Metallo-B-lactamas"/>
</dbReference>
<sequence length="291" mass="32407">MRVHHLNCGTLCPASARFVLGEGGLFTRARLVCHCLLIESDDGLVLVDTGLGLADIQDPRRLGQRFLRRNAPRLSREETAAAQVERLGFRREDVRHIIPTHLDLDHVGGLADFPRAKVHVFRDEYAAAMAPVGRSAKFGYRAAQWAHQPLWRPYDVAGERWFGFASVRVIPELASELVMVPLVGHSEGHCGVAVRTEGRWLLHAGDAYFSHKEMDPVSPRSPWGLALFQRLRSTDNAARLENQARLRALVKEHPDEVSMFSAHCAVELERYVRASVMPALTPSSVARDSAA</sequence>
<gene>
    <name evidence="6" type="ORF">JY572_14190</name>
</gene>
<feature type="domain" description="Metallo-beta-lactamase" evidence="5">
    <location>
        <begin position="32"/>
        <end position="263"/>
    </location>
</feature>
<dbReference type="InterPro" id="IPR051013">
    <property type="entry name" value="MBL_superfamily_lactonases"/>
</dbReference>
<dbReference type="SUPFAM" id="SSF56281">
    <property type="entry name" value="Metallo-hydrolase/oxidoreductase"/>
    <property type="match status" value="1"/>
</dbReference>
<name>A0ABX7NEM9_9BACT</name>
<reference evidence="6 7" key="1">
    <citation type="submission" date="2021-02" db="EMBL/GenBank/DDBJ databases">
        <title>De Novo genome assembly of isolated myxobacteria.</title>
        <authorList>
            <person name="Stevens D.C."/>
        </authorList>
    </citation>
    <scope>NUCLEOTIDE SEQUENCE [LARGE SCALE GENOMIC DNA]</scope>
    <source>
        <strain evidence="6 7">SCHIC003</strain>
    </source>
</reference>
<comment type="similarity">
    <text evidence="1">Belongs to the metallo-beta-lactamase superfamily.</text>
</comment>
<dbReference type="Pfam" id="PF00753">
    <property type="entry name" value="Lactamase_B"/>
    <property type="match status" value="1"/>
</dbReference>
<evidence type="ECO:0000256" key="1">
    <source>
        <dbReference type="ARBA" id="ARBA00007749"/>
    </source>
</evidence>
<organism evidence="6 7">
    <name type="scientific">Myxococcus landrumensis</name>
    <dbReference type="NCBI Taxonomy" id="2813577"/>
    <lineage>
        <taxon>Bacteria</taxon>
        <taxon>Pseudomonadati</taxon>
        <taxon>Myxococcota</taxon>
        <taxon>Myxococcia</taxon>
        <taxon>Myxococcales</taxon>
        <taxon>Cystobacterineae</taxon>
        <taxon>Myxococcaceae</taxon>
        <taxon>Myxococcus</taxon>
    </lineage>
</organism>
<dbReference type="Proteomes" id="UP000663090">
    <property type="component" value="Chromosome"/>
</dbReference>
<evidence type="ECO:0000313" key="7">
    <source>
        <dbReference type="Proteomes" id="UP000663090"/>
    </source>
</evidence>
<dbReference type="PANTHER" id="PTHR42978">
    <property type="entry name" value="QUORUM-QUENCHING LACTONASE YTNP-RELATED-RELATED"/>
    <property type="match status" value="1"/>
</dbReference>
<evidence type="ECO:0000313" key="6">
    <source>
        <dbReference type="EMBL" id="QSQ17133.1"/>
    </source>
</evidence>
<accession>A0ABX7NEM9</accession>
<evidence type="ECO:0000256" key="3">
    <source>
        <dbReference type="ARBA" id="ARBA00022801"/>
    </source>
</evidence>
<protein>
    <submittedName>
        <fullName evidence="6">MBL fold metallo-hydrolase</fullName>
    </submittedName>
</protein>
<evidence type="ECO:0000256" key="2">
    <source>
        <dbReference type="ARBA" id="ARBA00022723"/>
    </source>
</evidence>
<dbReference type="RefSeq" id="WP_206718768.1">
    <property type="nucleotide sequence ID" value="NZ_CP071091.1"/>
</dbReference>
<dbReference type="EMBL" id="CP071091">
    <property type="protein sequence ID" value="QSQ17133.1"/>
    <property type="molecule type" value="Genomic_DNA"/>
</dbReference>
<proteinExistence type="inferred from homology"/>
<keyword evidence="3" id="KW-0378">Hydrolase</keyword>
<dbReference type="Gene3D" id="3.60.15.10">
    <property type="entry name" value="Ribonuclease Z/Hydroxyacylglutathione hydrolase-like"/>
    <property type="match status" value="1"/>
</dbReference>
<keyword evidence="2" id="KW-0479">Metal-binding</keyword>
<dbReference type="SMART" id="SM00849">
    <property type="entry name" value="Lactamase_B"/>
    <property type="match status" value="1"/>
</dbReference>
<keyword evidence="7" id="KW-1185">Reference proteome</keyword>
<keyword evidence="4" id="KW-0862">Zinc</keyword>
<dbReference type="CDD" id="cd07742">
    <property type="entry name" value="metallo-hydrolase-like_MBL-fold"/>
    <property type="match status" value="1"/>
</dbReference>
<evidence type="ECO:0000259" key="5">
    <source>
        <dbReference type="SMART" id="SM00849"/>
    </source>
</evidence>
<dbReference type="InterPro" id="IPR036866">
    <property type="entry name" value="RibonucZ/Hydroxyglut_hydro"/>
</dbReference>
<evidence type="ECO:0000256" key="4">
    <source>
        <dbReference type="ARBA" id="ARBA00022833"/>
    </source>
</evidence>
<dbReference type="PANTHER" id="PTHR42978:SF3">
    <property type="entry name" value="BLR3078 PROTEIN"/>
    <property type="match status" value="1"/>
</dbReference>